<dbReference type="EMBL" id="VLTN01000005">
    <property type="protein sequence ID" value="KAA0156013.1"/>
    <property type="molecule type" value="Genomic_DNA"/>
</dbReference>
<evidence type="ECO:0000313" key="4">
    <source>
        <dbReference type="Proteomes" id="UP000323011"/>
    </source>
</evidence>
<gene>
    <name evidence="3" type="ORF">FNF29_01431</name>
</gene>
<feature type="region of interest" description="Disordered" evidence="2">
    <location>
        <begin position="243"/>
        <end position="288"/>
    </location>
</feature>
<feature type="compositionally biased region" description="Low complexity" evidence="2">
    <location>
        <begin position="243"/>
        <end position="269"/>
    </location>
</feature>
<dbReference type="Proteomes" id="UP000323011">
    <property type="component" value="Unassembled WGS sequence"/>
</dbReference>
<evidence type="ECO:0000313" key="3">
    <source>
        <dbReference type="EMBL" id="KAA0156013.1"/>
    </source>
</evidence>
<evidence type="ECO:0000256" key="2">
    <source>
        <dbReference type="SAM" id="MobiDB-lite"/>
    </source>
</evidence>
<evidence type="ECO:0000256" key="1">
    <source>
        <dbReference type="SAM" id="Coils"/>
    </source>
</evidence>
<organism evidence="3 4">
    <name type="scientific">Cafeteria roenbergensis</name>
    <name type="common">Marine flagellate</name>
    <dbReference type="NCBI Taxonomy" id="33653"/>
    <lineage>
        <taxon>Eukaryota</taxon>
        <taxon>Sar</taxon>
        <taxon>Stramenopiles</taxon>
        <taxon>Bigyra</taxon>
        <taxon>Opalozoa</taxon>
        <taxon>Bicosoecida</taxon>
        <taxon>Cafeteriaceae</taxon>
        <taxon>Cafeteria</taxon>
    </lineage>
</organism>
<dbReference type="AlphaFoldDB" id="A0A5A8CSH8"/>
<accession>A0A5A8CSH8</accession>
<sequence>MNFDEFVAVQRRKRAAASTEAGKAASGAAAPDRAPEASVSAFLGSRGFGLTVIALLLVECAAMPLSLTKADHWAQFAGEGAVYLAVAASLVELLLSAASVDKFRVLIVVDAVLQAGLGLALFLRVAQDYPWLAWAPFARSFRILDCIAAFDAAWQRLLDASEEDLRAARRRAGELTRELEEARASATREDETNLRLKEALDMREEDVEMLTAALQIAAQQQAEWEAGAEAGAGRRVGGAAAAAGADATARPAAAGAGGPAKAPTGSTAGVRRRGGKRIVVGEDMSATQ</sequence>
<proteinExistence type="predicted"/>
<keyword evidence="1" id="KW-0175">Coiled coil</keyword>
<reference evidence="3 4" key="1">
    <citation type="submission" date="2019-07" db="EMBL/GenBank/DDBJ databases">
        <title>Genomes of Cafeteria roenbergensis.</title>
        <authorList>
            <person name="Fischer M.G."/>
            <person name="Hackl T."/>
            <person name="Roman M."/>
        </authorList>
    </citation>
    <scope>NUCLEOTIDE SEQUENCE [LARGE SCALE GENOMIC DNA]</scope>
    <source>
        <strain evidence="3 4">BVI</strain>
    </source>
</reference>
<protein>
    <submittedName>
        <fullName evidence="3">Uncharacterized protein</fullName>
    </submittedName>
</protein>
<keyword evidence="4" id="KW-1185">Reference proteome</keyword>
<name>A0A5A8CSH8_CAFRO</name>
<feature type="coiled-coil region" evidence="1">
    <location>
        <begin position="158"/>
        <end position="185"/>
    </location>
</feature>
<comment type="caution">
    <text evidence="3">The sequence shown here is derived from an EMBL/GenBank/DDBJ whole genome shotgun (WGS) entry which is preliminary data.</text>
</comment>